<evidence type="ECO:0000313" key="2">
    <source>
        <dbReference type="Proteomes" id="UP000234681"/>
    </source>
</evidence>
<accession>A6HHS7</accession>
<proteinExistence type="predicted"/>
<name>A6HHS7_RAT</name>
<dbReference type="AlphaFoldDB" id="A6HHS7"/>
<evidence type="ECO:0000313" key="1">
    <source>
        <dbReference type="EMBL" id="EDM05582.1"/>
    </source>
</evidence>
<protein>
    <submittedName>
        <fullName evidence="1">RCG34419</fullName>
    </submittedName>
</protein>
<dbReference type="Proteomes" id="UP000234681">
    <property type="component" value="Chromosome 10"/>
</dbReference>
<sequence length="36" mass="4054">MNECAYIYVCVLVLGFEPSVINILDQHCITELPAKN</sequence>
<gene>
    <name evidence="1" type="ORF">rCG_34419</name>
</gene>
<dbReference type="EMBL" id="CH473948">
    <property type="protein sequence ID" value="EDM05582.1"/>
    <property type="molecule type" value="Genomic_DNA"/>
</dbReference>
<reference evidence="1 2" key="1">
    <citation type="submission" date="2005-07" db="EMBL/GenBank/DDBJ databases">
        <authorList>
            <person name="Mural R.J."/>
            <person name="Li P.W."/>
            <person name="Adams M.D."/>
            <person name="Amanatides P.G."/>
            <person name="Baden-Tillson H."/>
            <person name="Barnstead M."/>
            <person name="Chin S.H."/>
            <person name="Dew I."/>
            <person name="Evans C.A."/>
            <person name="Ferriera S."/>
            <person name="Flanigan M."/>
            <person name="Fosler C."/>
            <person name="Glodek A."/>
            <person name="Gu Z."/>
            <person name="Holt R.A."/>
            <person name="Jennings D."/>
            <person name="Kraft C.L."/>
            <person name="Lu F."/>
            <person name="Nguyen T."/>
            <person name="Nusskern D.R."/>
            <person name="Pfannkoch C.M."/>
            <person name="Sitter C."/>
            <person name="Sutton G.G."/>
            <person name="Venter J.C."/>
            <person name="Wang Z."/>
            <person name="Woodage T."/>
            <person name="Zheng X.H."/>
            <person name="Zhong F."/>
        </authorList>
    </citation>
    <scope>NUCLEOTIDE SEQUENCE [LARGE SCALE GENOMIC DNA]</scope>
    <source>
        <strain>BN</strain>
        <strain evidence="2">Sprague-Dawley</strain>
    </source>
</reference>
<organism evidence="1 2">
    <name type="scientific">Rattus norvegicus</name>
    <name type="common">Rat</name>
    <dbReference type="NCBI Taxonomy" id="10116"/>
    <lineage>
        <taxon>Eukaryota</taxon>
        <taxon>Metazoa</taxon>
        <taxon>Chordata</taxon>
        <taxon>Craniata</taxon>
        <taxon>Vertebrata</taxon>
        <taxon>Euteleostomi</taxon>
        <taxon>Mammalia</taxon>
        <taxon>Eutheria</taxon>
        <taxon>Euarchontoglires</taxon>
        <taxon>Glires</taxon>
        <taxon>Rodentia</taxon>
        <taxon>Myomorpha</taxon>
        <taxon>Muroidea</taxon>
        <taxon>Muridae</taxon>
        <taxon>Murinae</taxon>
        <taxon>Rattus</taxon>
    </lineage>
</organism>